<dbReference type="Gene3D" id="1.10.150.240">
    <property type="entry name" value="Putative phosphatase, domain 2"/>
    <property type="match status" value="1"/>
</dbReference>
<protein>
    <submittedName>
        <fullName evidence="1">HAD family phosphatase</fullName>
    </submittedName>
</protein>
<sequence length="210" mass="23853">MESCDLTGVRNLLFDLGGVIMDIRRENCVKALTDLGMKGADELLGLYRQSGPFLLLEEGKMSAPDFRNEIRRRAKTPLTDAQIDAAFNAFLIGIPIERLHALESLKTSYRIYMLSNTNSIMFESKIRDEFAKDGKSLEDYFDGVCLSYEEHCAKPDSLIFERLTAKFGILPEETLFFDDSQANIDAAKQMNFRTWLVAPNAEFIDVFKKP</sequence>
<comment type="caution">
    <text evidence="1">The sequence shown here is derived from an EMBL/GenBank/DDBJ whole genome shotgun (WGS) entry which is preliminary data.</text>
</comment>
<dbReference type="PRINTS" id="PR00413">
    <property type="entry name" value="HADHALOGNASE"/>
</dbReference>
<dbReference type="PANTHER" id="PTHR43611">
    <property type="entry name" value="ALPHA-D-GLUCOSE 1-PHOSPHATE PHOSPHATASE"/>
    <property type="match status" value="1"/>
</dbReference>
<reference evidence="1" key="1">
    <citation type="submission" date="2020-10" db="EMBL/GenBank/DDBJ databases">
        <authorList>
            <person name="Gilroy R."/>
        </authorList>
    </citation>
    <scope>NUCLEOTIDE SEQUENCE</scope>
    <source>
        <strain evidence="1">17073</strain>
    </source>
</reference>
<dbReference type="Gene3D" id="3.40.50.1000">
    <property type="entry name" value="HAD superfamily/HAD-like"/>
    <property type="match status" value="1"/>
</dbReference>
<dbReference type="InterPro" id="IPR023214">
    <property type="entry name" value="HAD_sf"/>
</dbReference>
<dbReference type="PANTHER" id="PTHR43611:SF3">
    <property type="entry name" value="FLAVIN MONONUCLEOTIDE HYDROLASE 1, CHLOROPLATIC"/>
    <property type="match status" value="1"/>
</dbReference>
<dbReference type="CDD" id="cd02603">
    <property type="entry name" value="HAD_sEH-N_like"/>
    <property type="match status" value="1"/>
</dbReference>
<accession>A0A9D1LFQ7</accession>
<evidence type="ECO:0000313" key="1">
    <source>
        <dbReference type="EMBL" id="HIU38983.1"/>
    </source>
</evidence>
<dbReference type="InterPro" id="IPR036412">
    <property type="entry name" value="HAD-like_sf"/>
</dbReference>
<proteinExistence type="predicted"/>
<dbReference type="AlphaFoldDB" id="A0A9D1LFQ7"/>
<dbReference type="SFLD" id="SFLDS00003">
    <property type="entry name" value="Haloacid_Dehalogenase"/>
    <property type="match status" value="1"/>
</dbReference>
<dbReference type="SUPFAM" id="SSF56784">
    <property type="entry name" value="HAD-like"/>
    <property type="match status" value="1"/>
</dbReference>
<reference evidence="1" key="2">
    <citation type="journal article" date="2021" name="PeerJ">
        <title>Extensive microbial diversity within the chicken gut microbiome revealed by metagenomics and culture.</title>
        <authorList>
            <person name="Gilroy R."/>
            <person name="Ravi A."/>
            <person name="Getino M."/>
            <person name="Pursley I."/>
            <person name="Horton D.L."/>
            <person name="Alikhan N.F."/>
            <person name="Baker D."/>
            <person name="Gharbi K."/>
            <person name="Hall N."/>
            <person name="Watson M."/>
            <person name="Adriaenssens E.M."/>
            <person name="Foster-Nyarko E."/>
            <person name="Jarju S."/>
            <person name="Secka A."/>
            <person name="Antonio M."/>
            <person name="Oren A."/>
            <person name="Chaudhuri R.R."/>
            <person name="La Ragione R."/>
            <person name="Hildebrand F."/>
            <person name="Pallen M.J."/>
        </authorList>
    </citation>
    <scope>NUCLEOTIDE SEQUENCE</scope>
    <source>
        <strain evidence="1">17073</strain>
    </source>
</reference>
<dbReference type="NCBIfam" id="TIGR01509">
    <property type="entry name" value="HAD-SF-IA-v3"/>
    <property type="match status" value="1"/>
</dbReference>
<name>A0A9D1LFQ7_9BACT</name>
<dbReference type="SFLD" id="SFLDG01129">
    <property type="entry name" value="C1.5:_HAD__Beta-PGM__Phosphata"/>
    <property type="match status" value="1"/>
</dbReference>
<dbReference type="Pfam" id="PF00702">
    <property type="entry name" value="Hydrolase"/>
    <property type="match status" value="1"/>
</dbReference>
<dbReference type="InterPro" id="IPR006439">
    <property type="entry name" value="HAD-SF_hydro_IA"/>
</dbReference>
<gene>
    <name evidence="1" type="ORF">IAD18_04885</name>
</gene>
<dbReference type="Proteomes" id="UP000824076">
    <property type="component" value="Unassembled WGS sequence"/>
</dbReference>
<dbReference type="EMBL" id="DVMS01000140">
    <property type="protein sequence ID" value="HIU38983.1"/>
    <property type="molecule type" value="Genomic_DNA"/>
</dbReference>
<organism evidence="1 2">
    <name type="scientific">Candidatus Limisoma intestinavium</name>
    <dbReference type="NCBI Taxonomy" id="2840856"/>
    <lineage>
        <taxon>Bacteria</taxon>
        <taxon>Pseudomonadati</taxon>
        <taxon>Bacteroidota</taxon>
        <taxon>Bacteroidia</taxon>
        <taxon>Bacteroidales</taxon>
        <taxon>Candidatus Limisoma</taxon>
    </lineage>
</organism>
<dbReference type="InterPro" id="IPR023198">
    <property type="entry name" value="PGP-like_dom2"/>
</dbReference>
<evidence type="ECO:0000313" key="2">
    <source>
        <dbReference type="Proteomes" id="UP000824076"/>
    </source>
</evidence>